<proteinExistence type="predicted"/>
<accession>A0ABZ0AZ67</accession>
<evidence type="ECO:0000313" key="1">
    <source>
        <dbReference type="EMBL" id="WNO04941.1"/>
    </source>
</evidence>
<name>A0ABZ0AZ67_9BURK</name>
<keyword evidence="2" id="KW-1185">Reference proteome</keyword>
<reference evidence="1 2" key="1">
    <citation type="submission" date="2023-08" db="EMBL/GenBank/DDBJ databases">
        <title>Rhodoferax potami sp. nov. and Rhodoferax mekongensis sp. nov., isolated from the Mekong River in Thailand.</title>
        <authorList>
            <person name="Kitikhun S."/>
            <person name="Charoenyingcharoen P."/>
            <person name="Siriarchawattana P."/>
            <person name="Likhitrattanapisal S."/>
            <person name="Nilsakha T."/>
            <person name="Chanpet A."/>
            <person name="Rattanawaree P."/>
            <person name="Ingsriswang S."/>
        </authorList>
    </citation>
    <scope>NUCLEOTIDE SEQUENCE [LARGE SCALE GENOMIC DNA]</scope>
    <source>
        <strain evidence="1 2">TBRC 17307</strain>
    </source>
</reference>
<evidence type="ECO:0000313" key="2">
    <source>
        <dbReference type="Proteomes" id="UP001302257"/>
    </source>
</evidence>
<gene>
    <name evidence="1" type="ORF">RAN89_00485</name>
</gene>
<dbReference type="Proteomes" id="UP001302257">
    <property type="component" value="Chromosome"/>
</dbReference>
<dbReference type="EMBL" id="CP132507">
    <property type="protein sequence ID" value="WNO04941.1"/>
    <property type="molecule type" value="Genomic_DNA"/>
</dbReference>
<sequence length="69" mass="7683">MADADMARLSDWFEGKLALSRSEAHALLERAVESGRLARHRQEFVAAIKALATGPGNWPHMGYQLLPEH</sequence>
<dbReference type="RefSeq" id="WP_313867756.1">
    <property type="nucleotide sequence ID" value="NZ_CP132507.1"/>
</dbReference>
<organism evidence="1 2">
    <name type="scientific">Rhodoferax mekongensis</name>
    <dbReference type="NCBI Taxonomy" id="3068341"/>
    <lineage>
        <taxon>Bacteria</taxon>
        <taxon>Pseudomonadati</taxon>
        <taxon>Pseudomonadota</taxon>
        <taxon>Betaproteobacteria</taxon>
        <taxon>Burkholderiales</taxon>
        <taxon>Comamonadaceae</taxon>
        <taxon>Rhodoferax</taxon>
    </lineage>
</organism>
<protein>
    <submittedName>
        <fullName evidence="1">Uncharacterized protein</fullName>
    </submittedName>
</protein>